<sequence length="564" mass="63934">MRLIDINTLELKQFFDPSKMPPYAILSHTWNGDQEVTYQEWGCRNSSTVQRKDGYAKIMGACRRARADGLQYLWCDTNCIDKSSSAELTEAINSMFAWYRDSHICYAYLADVKNTDTFANSRWLARGWTLQELLAPVIVVFFDCHWTVLGDRKGMASVLSSITRIHVGALRDRLTIRDYSIAQRMSWAAGRQTSREEDIAYCLLGIFDINMPLLYGEGQKAFSRLQQEIIKVSDDQSILAWELRSKSAHQWTSALAPSPAGFRFCGSIVRDWDIKRGPYSVTNLGISMNLPVIKTHHVQTILVGLNCVKELRGTTTANPTHLHPTQARHPFQVWIPLYQSERDIYLRGHYPPSNIFLGISYPLLARPKTTNLFLAIDTSQRSTSYSGINLEGVAMVREPISSPSGLLVTVASGKLMPEGHVFKEIYPLQRFSISSLRNRCSSKLSHHLISSGNLTTVVSVYWDKDQRPQQWSYTTIANPEMQAIHQMSYEEDWHCFFGKCVHPSSTGCNTVAGLHSLHTQLRQTPVMSMGKFAKEVEPLITISSQPLRDLNNSLELIVDVIFRK</sequence>
<keyword evidence="2" id="KW-1185">Reference proteome</keyword>
<dbReference type="EMBL" id="MU393501">
    <property type="protein sequence ID" value="KAI4863589.1"/>
    <property type="molecule type" value="Genomic_DNA"/>
</dbReference>
<comment type="caution">
    <text evidence="1">The sequence shown here is derived from an EMBL/GenBank/DDBJ whole genome shotgun (WGS) entry which is preliminary data.</text>
</comment>
<protein>
    <submittedName>
        <fullName evidence="1">HET-domain-containing protein</fullName>
    </submittedName>
</protein>
<evidence type="ECO:0000313" key="2">
    <source>
        <dbReference type="Proteomes" id="UP001497700"/>
    </source>
</evidence>
<proteinExistence type="predicted"/>
<organism evidence="1 2">
    <name type="scientific">Hypoxylon rubiginosum</name>
    <dbReference type="NCBI Taxonomy" id="110542"/>
    <lineage>
        <taxon>Eukaryota</taxon>
        <taxon>Fungi</taxon>
        <taxon>Dikarya</taxon>
        <taxon>Ascomycota</taxon>
        <taxon>Pezizomycotina</taxon>
        <taxon>Sordariomycetes</taxon>
        <taxon>Xylariomycetidae</taxon>
        <taxon>Xylariales</taxon>
        <taxon>Hypoxylaceae</taxon>
        <taxon>Hypoxylon</taxon>
    </lineage>
</organism>
<name>A0ACB9YVZ7_9PEZI</name>
<evidence type="ECO:0000313" key="1">
    <source>
        <dbReference type="EMBL" id="KAI4863589.1"/>
    </source>
</evidence>
<reference evidence="1 2" key="1">
    <citation type="journal article" date="2022" name="New Phytol.">
        <title>Ecological generalism drives hyperdiversity of secondary metabolite gene clusters in xylarialean endophytes.</title>
        <authorList>
            <person name="Franco M.E.E."/>
            <person name="Wisecaver J.H."/>
            <person name="Arnold A.E."/>
            <person name="Ju Y.M."/>
            <person name="Slot J.C."/>
            <person name="Ahrendt S."/>
            <person name="Moore L.P."/>
            <person name="Eastman K.E."/>
            <person name="Scott K."/>
            <person name="Konkel Z."/>
            <person name="Mondo S.J."/>
            <person name="Kuo A."/>
            <person name="Hayes R.D."/>
            <person name="Haridas S."/>
            <person name="Andreopoulos B."/>
            <person name="Riley R."/>
            <person name="LaButti K."/>
            <person name="Pangilinan J."/>
            <person name="Lipzen A."/>
            <person name="Amirebrahimi M."/>
            <person name="Yan J."/>
            <person name="Adam C."/>
            <person name="Keymanesh K."/>
            <person name="Ng V."/>
            <person name="Louie K."/>
            <person name="Northen T."/>
            <person name="Drula E."/>
            <person name="Henrissat B."/>
            <person name="Hsieh H.M."/>
            <person name="Youens-Clark K."/>
            <person name="Lutzoni F."/>
            <person name="Miadlikowska J."/>
            <person name="Eastwood D.C."/>
            <person name="Hamelin R.C."/>
            <person name="Grigoriev I.V."/>
            <person name="U'Ren J.M."/>
        </authorList>
    </citation>
    <scope>NUCLEOTIDE SEQUENCE [LARGE SCALE GENOMIC DNA]</scope>
    <source>
        <strain evidence="1 2">CBS 119005</strain>
    </source>
</reference>
<gene>
    <name evidence="1" type="ORF">F4820DRAFT_426510</name>
</gene>
<accession>A0ACB9YVZ7</accession>
<dbReference type="Proteomes" id="UP001497700">
    <property type="component" value="Unassembled WGS sequence"/>
</dbReference>